<sequence length="277" mass="30457">MEDYNSPKVTLDDIVFEYRNKAYGAYVLRKIYDDTVLKALGLSVLLFGLAVGGPKIYNALKPEEVIVEEKVVPIELKKIEQPPPLDPKIPPPPKIEMPSAPKPSVSTVRFVPPEVSHDEEVTEKDPPKQDELKNVQTSTTTEVGDPNADPNEVIDVPTHGDGDGVIAAPAAEEVFTVVEQQPAFPGGMEEMMRFMSKNTKYPSAAQRAEVQGKVYVQFVVGSDGTIRDVQVVRGLGFGCDEEAIRVVKSMPNWNPGKQGGRAVSVKYTLPFNFTFKQ</sequence>
<keyword evidence="4" id="KW-1003">Cell membrane</keyword>
<organism evidence="12 13">
    <name type="scientific">Flexibacter flexilis DSM 6793</name>
    <dbReference type="NCBI Taxonomy" id="927664"/>
    <lineage>
        <taxon>Bacteria</taxon>
        <taxon>Pseudomonadati</taxon>
        <taxon>Bacteroidota</taxon>
        <taxon>Cytophagia</taxon>
        <taxon>Cytophagales</taxon>
        <taxon>Flexibacteraceae</taxon>
        <taxon>Flexibacter</taxon>
    </lineage>
</organism>
<evidence type="ECO:0000256" key="8">
    <source>
        <dbReference type="ARBA" id="ARBA00022989"/>
    </source>
</evidence>
<gene>
    <name evidence="12" type="ORF">SAMN05421780_10245</name>
</gene>
<dbReference type="PANTHER" id="PTHR33446:SF2">
    <property type="entry name" value="PROTEIN TONB"/>
    <property type="match status" value="1"/>
</dbReference>
<evidence type="ECO:0000259" key="11">
    <source>
        <dbReference type="PROSITE" id="PS52015"/>
    </source>
</evidence>
<dbReference type="STRING" id="927664.SAMN05421780_10245"/>
<dbReference type="GO" id="GO:0030288">
    <property type="term" value="C:outer membrane-bounded periplasmic space"/>
    <property type="evidence" value="ECO:0007669"/>
    <property type="project" value="InterPro"/>
</dbReference>
<dbReference type="InterPro" id="IPR037682">
    <property type="entry name" value="TonB_C"/>
</dbReference>
<evidence type="ECO:0000256" key="1">
    <source>
        <dbReference type="ARBA" id="ARBA00004383"/>
    </source>
</evidence>
<dbReference type="GO" id="GO:0015891">
    <property type="term" value="P:siderophore transport"/>
    <property type="evidence" value="ECO:0007669"/>
    <property type="project" value="InterPro"/>
</dbReference>
<dbReference type="GO" id="GO:0015031">
    <property type="term" value="P:protein transport"/>
    <property type="evidence" value="ECO:0007669"/>
    <property type="project" value="UniProtKB-KW"/>
</dbReference>
<keyword evidence="6" id="KW-0812">Transmembrane</keyword>
<comment type="subcellular location">
    <subcellularLocation>
        <location evidence="1">Cell inner membrane</location>
        <topology evidence="1">Single-pass membrane protein</topology>
        <orientation evidence="1">Periplasmic side</orientation>
    </subcellularLocation>
</comment>
<keyword evidence="9" id="KW-0472">Membrane</keyword>
<keyword evidence="3" id="KW-0813">Transport</keyword>
<dbReference type="AlphaFoldDB" id="A0A1I1F4K2"/>
<comment type="similarity">
    <text evidence="2">Belongs to the TonB family.</text>
</comment>
<dbReference type="InterPro" id="IPR003538">
    <property type="entry name" value="TonB"/>
</dbReference>
<evidence type="ECO:0000313" key="12">
    <source>
        <dbReference type="EMBL" id="SFB94201.1"/>
    </source>
</evidence>
<reference evidence="12 13" key="1">
    <citation type="submission" date="2016-10" db="EMBL/GenBank/DDBJ databases">
        <authorList>
            <person name="de Groot N.N."/>
        </authorList>
    </citation>
    <scope>NUCLEOTIDE SEQUENCE [LARGE SCALE GENOMIC DNA]</scope>
    <source>
        <strain evidence="12 13">DSM 6793</strain>
    </source>
</reference>
<dbReference type="GO" id="GO:0031992">
    <property type="term" value="F:energy transducer activity"/>
    <property type="evidence" value="ECO:0007669"/>
    <property type="project" value="InterPro"/>
</dbReference>
<evidence type="ECO:0000256" key="4">
    <source>
        <dbReference type="ARBA" id="ARBA00022475"/>
    </source>
</evidence>
<feature type="compositionally biased region" description="Basic and acidic residues" evidence="10">
    <location>
        <begin position="115"/>
        <end position="133"/>
    </location>
</feature>
<evidence type="ECO:0000256" key="5">
    <source>
        <dbReference type="ARBA" id="ARBA00022519"/>
    </source>
</evidence>
<evidence type="ECO:0000256" key="9">
    <source>
        <dbReference type="ARBA" id="ARBA00023136"/>
    </source>
</evidence>
<name>A0A1I1F4K2_9BACT</name>
<dbReference type="PRINTS" id="PR01374">
    <property type="entry name" value="TONBPROTEIN"/>
</dbReference>
<dbReference type="GO" id="GO:0055085">
    <property type="term" value="P:transmembrane transport"/>
    <property type="evidence" value="ECO:0007669"/>
    <property type="project" value="InterPro"/>
</dbReference>
<evidence type="ECO:0000256" key="3">
    <source>
        <dbReference type="ARBA" id="ARBA00022448"/>
    </source>
</evidence>
<dbReference type="InterPro" id="IPR006260">
    <property type="entry name" value="TonB/TolA_C"/>
</dbReference>
<dbReference type="OrthoDB" id="9812355at2"/>
<dbReference type="SUPFAM" id="SSF74653">
    <property type="entry name" value="TolA/TonB C-terminal domain"/>
    <property type="match status" value="1"/>
</dbReference>
<feature type="compositionally biased region" description="Pro residues" evidence="10">
    <location>
        <begin position="81"/>
        <end position="95"/>
    </location>
</feature>
<evidence type="ECO:0000256" key="10">
    <source>
        <dbReference type="SAM" id="MobiDB-lite"/>
    </source>
</evidence>
<feature type="domain" description="TonB C-terminal" evidence="11">
    <location>
        <begin position="186"/>
        <end position="277"/>
    </location>
</feature>
<evidence type="ECO:0000256" key="2">
    <source>
        <dbReference type="ARBA" id="ARBA00006555"/>
    </source>
</evidence>
<dbReference type="Gene3D" id="3.30.1150.10">
    <property type="match status" value="1"/>
</dbReference>
<evidence type="ECO:0000313" key="13">
    <source>
        <dbReference type="Proteomes" id="UP000199514"/>
    </source>
</evidence>
<dbReference type="InterPro" id="IPR051045">
    <property type="entry name" value="TonB-dependent_transducer"/>
</dbReference>
<dbReference type="PANTHER" id="PTHR33446">
    <property type="entry name" value="PROTEIN TONB-RELATED"/>
    <property type="match status" value="1"/>
</dbReference>
<accession>A0A1I1F4K2</accession>
<protein>
    <submittedName>
        <fullName evidence="12">Protein TonB</fullName>
    </submittedName>
</protein>
<dbReference type="Pfam" id="PF03544">
    <property type="entry name" value="TonB_C"/>
    <property type="match status" value="1"/>
</dbReference>
<dbReference type="NCBIfam" id="TIGR01352">
    <property type="entry name" value="tonB_Cterm"/>
    <property type="match status" value="1"/>
</dbReference>
<dbReference type="Proteomes" id="UP000199514">
    <property type="component" value="Unassembled WGS sequence"/>
</dbReference>
<evidence type="ECO:0000256" key="6">
    <source>
        <dbReference type="ARBA" id="ARBA00022692"/>
    </source>
</evidence>
<keyword evidence="5" id="KW-0997">Cell inner membrane</keyword>
<dbReference type="PROSITE" id="PS52015">
    <property type="entry name" value="TONB_CTD"/>
    <property type="match status" value="1"/>
</dbReference>
<keyword evidence="13" id="KW-1185">Reference proteome</keyword>
<dbReference type="GO" id="GO:0098797">
    <property type="term" value="C:plasma membrane protein complex"/>
    <property type="evidence" value="ECO:0007669"/>
    <property type="project" value="TreeGrafter"/>
</dbReference>
<proteinExistence type="inferred from homology"/>
<keyword evidence="8" id="KW-1133">Transmembrane helix</keyword>
<feature type="region of interest" description="Disordered" evidence="10">
    <location>
        <begin position="80"/>
        <end position="150"/>
    </location>
</feature>
<dbReference type="EMBL" id="FOLE01000002">
    <property type="protein sequence ID" value="SFB94201.1"/>
    <property type="molecule type" value="Genomic_DNA"/>
</dbReference>
<dbReference type="FunFam" id="3.30.1150.10:FF:000002">
    <property type="entry name" value="Energy transducer TonB"/>
    <property type="match status" value="1"/>
</dbReference>
<dbReference type="RefSeq" id="WP_091508004.1">
    <property type="nucleotide sequence ID" value="NZ_FOLE01000002.1"/>
</dbReference>
<keyword evidence="7" id="KW-0653">Protein transport</keyword>
<evidence type="ECO:0000256" key="7">
    <source>
        <dbReference type="ARBA" id="ARBA00022927"/>
    </source>
</evidence>